<organism evidence="2 3">
    <name type="scientific">Panaeolus cyanescens</name>
    <dbReference type="NCBI Taxonomy" id="181874"/>
    <lineage>
        <taxon>Eukaryota</taxon>
        <taxon>Fungi</taxon>
        <taxon>Dikarya</taxon>
        <taxon>Basidiomycota</taxon>
        <taxon>Agaricomycotina</taxon>
        <taxon>Agaricomycetes</taxon>
        <taxon>Agaricomycetidae</taxon>
        <taxon>Agaricales</taxon>
        <taxon>Agaricineae</taxon>
        <taxon>Galeropsidaceae</taxon>
        <taxon>Panaeolus</taxon>
    </lineage>
</organism>
<evidence type="ECO:0000313" key="3">
    <source>
        <dbReference type="Proteomes" id="UP000284842"/>
    </source>
</evidence>
<dbReference type="Proteomes" id="UP000284842">
    <property type="component" value="Unassembled WGS sequence"/>
</dbReference>
<evidence type="ECO:0000256" key="1">
    <source>
        <dbReference type="SAM" id="MobiDB-lite"/>
    </source>
</evidence>
<comment type="caution">
    <text evidence="2">The sequence shown here is derived from an EMBL/GenBank/DDBJ whole genome shotgun (WGS) entry which is preliminary data.</text>
</comment>
<evidence type="ECO:0000313" key="2">
    <source>
        <dbReference type="EMBL" id="PPR04149.1"/>
    </source>
</evidence>
<dbReference type="OrthoDB" id="3048815at2759"/>
<evidence type="ECO:0008006" key="4">
    <source>
        <dbReference type="Google" id="ProtNLM"/>
    </source>
</evidence>
<dbReference type="EMBL" id="NHTK01000987">
    <property type="protein sequence ID" value="PPR04149.1"/>
    <property type="molecule type" value="Genomic_DNA"/>
</dbReference>
<dbReference type="AlphaFoldDB" id="A0A409YM45"/>
<feature type="compositionally biased region" description="Low complexity" evidence="1">
    <location>
        <begin position="25"/>
        <end position="34"/>
    </location>
</feature>
<dbReference type="InParanoid" id="A0A409YM45"/>
<proteinExistence type="predicted"/>
<feature type="region of interest" description="Disordered" evidence="1">
    <location>
        <begin position="1"/>
        <end position="34"/>
    </location>
</feature>
<keyword evidence="3" id="KW-1185">Reference proteome</keyword>
<protein>
    <recommendedName>
        <fullName evidence="4">C2 domain-containing protein</fullName>
    </recommendedName>
</protein>
<reference evidence="2 3" key="1">
    <citation type="journal article" date="2018" name="Evol. Lett.">
        <title>Horizontal gene cluster transfer increased hallucinogenic mushroom diversity.</title>
        <authorList>
            <person name="Reynolds H.T."/>
            <person name="Vijayakumar V."/>
            <person name="Gluck-Thaler E."/>
            <person name="Korotkin H.B."/>
            <person name="Matheny P.B."/>
            <person name="Slot J.C."/>
        </authorList>
    </citation>
    <scope>NUCLEOTIDE SEQUENCE [LARGE SCALE GENOMIC DNA]</scope>
    <source>
        <strain evidence="2 3">2629</strain>
    </source>
</reference>
<gene>
    <name evidence="2" type="ORF">CVT24_010726</name>
</gene>
<name>A0A409YM45_9AGAR</name>
<accession>A0A409YM45</accession>
<sequence>MHSTTIDDFNTPEFISTAPDLPCPSNTSATSSVSSPLPVHPLLNPLFADITLKATVNGSKYKNSKLDIKVVNIDGRLSLQHKVFKTWNTLDPAWVQPQHPHVSRDNSLLVVIEGEHVGQFVRQVDNVEIDGRMLMMLARIARAEETRDTLLPGFLYLPPSSLCVCSETDTSKKLNKGLIDGLREEARKGRL</sequence>